<comment type="similarity">
    <text evidence="1">Belongs to the peptidase S12 family.</text>
</comment>
<dbReference type="Gene3D" id="3.40.710.10">
    <property type="entry name" value="DD-peptidase/beta-lactamase superfamily"/>
    <property type="match status" value="1"/>
</dbReference>
<sequence length="930" mass="102316">MTKAFTAAAISFLVDDDEKFPDIQWDTPVSKIIREDFVLADPWYTENVTLEDILSHRSGLPEHDQACFGIYAQNPDTPKSVTRKLRYLPLNQPLRAKYQYSNLMYVAASHILEHVTGQSLGDFIRERIWEPLGMKDSYFGMDDIESRRGTEDLAKGYYWSEEKSDFMEIPWLKQPEGSGAGEMISSSVDFLKFINMMIRKEGPISEKGHEELVKPRTINGSKRLPWMGHQLYALGLEVDTYHGEEITGHDGCISGFVSKNLYLPRLGWGMVLFANSGDATTVLEKICWGLVDDLLGVKEEERYDWDEVLQKEADEPECASVEEIFPRIPDPKLSMTLPIEKYAGTYVHKGYGALAVELKEGKLVINAGDRTWRMWCEFEHVSGEFFVLNARDVASSDLERRKAEFRLSADGVVRELGVDWSEDMDELIWFRRTSKINDSNGLKTDFWSGQKALPAQETEVVTYISALHNVTNRMTSQKNLTRLKFTRFVPNRTFQQSEALNFHRVVAHGFEKPDLFPGPSILLIFAETSQFLRIESRSRLASVYKVVGCDQTDFENQGSFIEAAIIDTYTGAAQIYHPLLVNQDTAVPNVNLIPPVIPTLPTNNVVGIWFGSNANTIRLTGTTQGCVNSLDSSLFSQFAYCNGPEWFAAAEVAVAAGKLTVPAPGLSTKAATTQPCPVIRDFRIELQSQFFSPSVGPVLVPLNDDFVVLSDNGAITQSLAKTNLYRASVGQPQAASIANASGTTYCQSYAASGLLIALNEALFTGTTSPAPAVGSNLFTFMANRFATSFEPVPSLGCSTIFGVDVTNIVQQTTDGNGVVTAATIDTVTLQQILDGQIQPVAASSATAALTATATTGTNGVTTTVAAATKSASVSAVISRVVSNVAAESVSVTTARATHTGGFGRYKGRNNFFPRGNDDVKMVKKRNVWSY</sequence>
<proteinExistence type="inferred from homology"/>
<feature type="domain" description="Peptidase S12 Pab87-related C-terminal" evidence="3">
    <location>
        <begin position="335"/>
        <end position="431"/>
    </location>
</feature>
<dbReference type="AlphaFoldDB" id="A0A8H4RCP5"/>
<evidence type="ECO:0008006" key="6">
    <source>
        <dbReference type="Google" id="ProtNLM"/>
    </source>
</evidence>
<name>A0A8H4RCP5_9HELO</name>
<dbReference type="Pfam" id="PF11954">
    <property type="entry name" value="DUF3471"/>
    <property type="match status" value="1"/>
</dbReference>
<dbReference type="OrthoDB" id="5946976at2759"/>
<evidence type="ECO:0000259" key="3">
    <source>
        <dbReference type="Pfam" id="PF11954"/>
    </source>
</evidence>
<dbReference type="SUPFAM" id="SSF56601">
    <property type="entry name" value="beta-lactamase/transpeptidase-like"/>
    <property type="match status" value="1"/>
</dbReference>
<dbReference type="PANTHER" id="PTHR46825">
    <property type="entry name" value="D-ALANYL-D-ALANINE-CARBOXYPEPTIDASE/ENDOPEPTIDASE AMPH"/>
    <property type="match status" value="1"/>
</dbReference>
<dbReference type="Proteomes" id="UP000566819">
    <property type="component" value="Unassembled WGS sequence"/>
</dbReference>
<dbReference type="Pfam" id="PF00144">
    <property type="entry name" value="Beta-lactamase"/>
    <property type="match status" value="1"/>
</dbReference>
<dbReference type="Gene3D" id="2.40.128.600">
    <property type="match status" value="1"/>
</dbReference>
<protein>
    <recommendedName>
        <fullName evidence="6">Beta-lactamase-related domain-containing protein</fullName>
    </recommendedName>
</protein>
<accession>A0A8H4RCP5</accession>
<evidence type="ECO:0000259" key="2">
    <source>
        <dbReference type="Pfam" id="PF00144"/>
    </source>
</evidence>
<dbReference type="EMBL" id="JAAMPI010000926">
    <property type="protein sequence ID" value="KAF4627692.1"/>
    <property type="molecule type" value="Genomic_DNA"/>
</dbReference>
<comment type="caution">
    <text evidence="4">The sequence shown here is derived from an EMBL/GenBank/DDBJ whole genome shotgun (WGS) entry which is preliminary data.</text>
</comment>
<organism evidence="4 5">
    <name type="scientific">Cudoniella acicularis</name>
    <dbReference type="NCBI Taxonomy" id="354080"/>
    <lineage>
        <taxon>Eukaryota</taxon>
        <taxon>Fungi</taxon>
        <taxon>Dikarya</taxon>
        <taxon>Ascomycota</taxon>
        <taxon>Pezizomycotina</taxon>
        <taxon>Leotiomycetes</taxon>
        <taxon>Helotiales</taxon>
        <taxon>Tricladiaceae</taxon>
        <taxon>Cudoniella</taxon>
    </lineage>
</organism>
<gene>
    <name evidence="4" type="ORF">G7Y89_g10462</name>
</gene>
<evidence type="ECO:0000256" key="1">
    <source>
        <dbReference type="ARBA" id="ARBA00038215"/>
    </source>
</evidence>
<reference evidence="4 5" key="1">
    <citation type="submission" date="2020-03" db="EMBL/GenBank/DDBJ databases">
        <title>Draft Genome Sequence of Cudoniella acicularis.</title>
        <authorList>
            <person name="Buettner E."/>
            <person name="Kellner H."/>
        </authorList>
    </citation>
    <scope>NUCLEOTIDE SEQUENCE [LARGE SCALE GENOMIC DNA]</scope>
    <source>
        <strain evidence="4 5">DSM 108380</strain>
    </source>
</reference>
<evidence type="ECO:0000313" key="4">
    <source>
        <dbReference type="EMBL" id="KAF4627692.1"/>
    </source>
</evidence>
<evidence type="ECO:0000313" key="5">
    <source>
        <dbReference type="Proteomes" id="UP000566819"/>
    </source>
</evidence>
<dbReference type="InterPro" id="IPR012338">
    <property type="entry name" value="Beta-lactam/transpept-like"/>
</dbReference>
<keyword evidence="5" id="KW-1185">Reference proteome</keyword>
<dbReference type="InterPro" id="IPR021860">
    <property type="entry name" value="Peptidase_S12_Pab87-rel_C"/>
</dbReference>
<dbReference type="InterPro" id="IPR050491">
    <property type="entry name" value="AmpC-like"/>
</dbReference>
<dbReference type="PANTHER" id="PTHR46825:SF9">
    <property type="entry name" value="BETA-LACTAMASE-RELATED DOMAIN-CONTAINING PROTEIN"/>
    <property type="match status" value="1"/>
</dbReference>
<feature type="domain" description="Beta-lactamase-related" evidence="2">
    <location>
        <begin position="1"/>
        <end position="278"/>
    </location>
</feature>
<dbReference type="InterPro" id="IPR001466">
    <property type="entry name" value="Beta-lactam-related"/>
</dbReference>